<proteinExistence type="predicted"/>
<protein>
    <submittedName>
        <fullName evidence="1">Uncharacterized protein</fullName>
    </submittedName>
</protein>
<dbReference type="AlphaFoldDB" id="A0A7V9Z7R4"/>
<keyword evidence="2" id="KW-1185">Reference proteome</keyword>
<sequence length="44" mass="5280">MSDKDCNRRNFFDYLLQWDNSTPVPKMQIFSTALGWHCLLFLAR</sequence>
<evidence type="ECO:0000313" key="1">
    <source>
        <dbReference type="EMBL" id="MBA2875622.1"/>
    </source>
</evidence>
<accession>A0A7V9Z7R4</accession>
<name>A0A7V9Z7R4_9BACL</name>
<dbReference type="RefSeq" id="WP_258561064.1">
    <property type="nucleotide sequence ID" value="NZ_JACDUT010000007.1"/>
</dbReference>
<reference evidence="1 2" key="1">
    <citation type="submission" date="2020-07" db="EMBL/GenBank/DDBJ databases">
        <title>Genomic Encyclopedia of Type Strains, Phase IV (KMG-IV): sequencing the most valuable type-strain genomes for metagenomic binning, comparative biology and taxonomic classification.</title>
        <authorList>
            <person name="Goeker M."/>
        </authorList>
    </citation>
    <scope>NUCLEOTIDE SEQUENCE [LARGE SCALE GENOMIC DNA]</scope>
    <source>
        <strain evidence="1 2">DSM 15730</strain>
    </source>
</reference>
<organism evidence="1 2">
    <name type="scientific">Thermaerobacillus caldiproteolyticus</name>
    <dbReference type="NCBI Taxonomy" id="247480"/>
    <lineage>
        <taxon>Bacteria</taxon>
        <taxon>Bacillati</taxon>
        <taxon>Bacillota</taxon>
        <taxon>Bacilli</taxon>
        <taxon>Bacillales</taxon>
        <taxon>Anoxybacillaceae</taxon>
        <taxon>Thermaerobacillus</taxon>
    </lineage>
</organism>
<gene>
    <name evidence="1" type="ORF">HNR31_002412</name>
</gene>
<dbReference type="Proteomes" id="UP000523087">
    <property type="component" value="Unassembled WGS sequence"/>
</dbReference>
<comment type="caution">
    <text evidence="1">The sequence shown here is derived from an EMBL/GenBank/DDBJ whole genome shotgun (WGS) entry which is preliminary data.</text>
</comment>
<dbReference type="EMBL" id="JACDUT010000007">
    <property type="protein sequence ID" value="MBA2875622.1"/>
    <property type="molecule type" value="Genomic_DNA"/>
</dbReference>
<evidence type="ECO:0000313" key="2">
    <source>
        <dbReference type="Proteomes" id="UP000523087"/>
    </source>
</evidence>